<dbReference type="EMBL" id="MN740504">
    <property type="protein sequence ID" value="QHU30183.1"/>
    <property type="molecule type" value="Genomic_DNA"/>
</dbReference>
<name>A0A6C0LI22_9ZZZZ</name>
<proteinExistence type="predicted"/>
<sequence length="40" mass="4474">MSQSDHESNDIEPYTEVDPNTINEVDGLDDDSKVKYSNAT</sequence>
<dbReference type="AlphaFoldDB" id="A0A6C0LI22"/>
<feature type="region of interest" description="Disordered" evidence="1">
    <location>
        <begin position="1"/>
        <end position="40"/>
    </location>
</feature>
<evidence type="ECO:0000256" key="1">
    <source>
        <dbReference type="SAM" id="MobiDB-lite"/>
    </source>
</evidence>
<organism evidence="2">
    <name type="scientific">viral metagenome</name>
    <dbReference type="NCBI Taxonomy" id="1070528"/>
    <lineage>
        <taxon>unclassified sequences</taxon>
        <taxon>metagenomes</taxon>
        <taxon>organismal metagenomes</taxon>
    </lineage>
</organism>
<accession>A0A6C0LI22</accession>
<protein>
    <submittedName>
        <fullName evidence="2">Uncharacterized protein</fullName>
    </submittedName>
</protein>
<evidence type="ECO:0000313" key="2">
    <source>
        <dbReference type="EMBL" id="QHU30183.1"/>
    </source>
</evidence>
<reference evidence="2" key="1">
    <citation type="journal article" date="2020" name="Nature">
        <title>Giant virus diversity and host interactions through global metagenomics.</title>
        <authorList>
            <person name="Schulz F."/>
            <person name="Roux S."/>
            <person name="Paez-Espino D."/>
            <person name="Jungbluth S."/>
            <person name="Walsh D.A."/>
            <person name="Denef V.J."/>
            <person name="McMahon K.D."/>
            <person name="Konstantinidis K.T."/>
            <person name="Eloe-Fadrosh E.A."/>
            <person name="Kyrpides N.C."/>
            <person name="Woyke T."/>
        </authorList>
    </citation>
    <scope>NUCLEOTIDE SEQUENCE</scope>
    <source>
        <strain evidence="2">GVMAG-M-3300027833-11</strain>
    </source>
</reference>